<gene>
    <name evidence="2" type="ORF">SAMN05192529_12433</name>
</gene>
<feature type="transmembrane region" description="Helical" evidence="1">
    <location>
        <begin position="66"/>
        <end position="90"/>
    </location>
</feature>
<sequence>MENQKGKLWEKGIIIALIMIVYQLILHFTGLDKNKPLGWLNMLIFVGLIIYFTMQQSKALDGQVTFGNLFAYGFKIVAIVILIMITWSILMYKVIFPEMKEQFFQIQREAGLKKGATEDQINAGLAVTKQYFMVFIIAGTLLYYAVLGVIGALLGGAFSKRIPAGSSPFNQEPLS</sequence>
<evidence type="ECO:0000313" key="2">
    <source>
        <dbReference type="EMBL" id="SEA51524.1"/>
    </source>
</evidence>
<protein>
    <recommendedName>
        <fullName evidence="4">DUF4199 domain-containing protein</fullName>
    </recommendedName>
</protein>
<feature type="transmembrane region" description="Helical" evidence="1">
    <location>
        <begin position="37"/>
        <end position="54"/>
    </location>
</feature>
<keyword evidence="3" id="KW-1185">Reference proteome</keyword>
<keyword evidence="1" id="KW-0812">Transmembrane</keyword>
<dbReference type="STRING" id="551991.SAMN05192529_12433"/>
<organism evidence="2 3">
    <name type="scientific">Arachidicoccus rhizosphaerae</name>
    <dbReference type="NCBI Taxonomy" id="551991"/>
    <lineage>
        <taxon>Bacteria</taxon>
        <taxon>Pseudomonadati</taxon>
        <taxon>Bacteroidota</taxon>
        <taxon>Chitinophagia</taxon>
        <taxon>Chitinophagales</taxon>
        <taxon>Chitinophagaceae</taxon>
        <taxon>Arachidicoccus</taxon>
    </lineage>
</organism>
<feature type="transmembrane region" description="Helical" evidence="1">
    <location>
        <begin position="12"/>
        <end position="31"/>
    </location>
</feature>
<proteinExistence type="predicted"/>
<evidence type="ECO:0008006" key="4">
    <source>
        <dbReference type="Google" id="ProtNLM"/>
    </source>
</evidence>
<evidence type="ECO:0000256" key="1">
    <source>
        <dbReference type="SAM" id="Phobius"/>
    </source>
</evidence>
<evidence type="ECO:0000313" key="3">
    <source>
        <dbReference type="Proteomes" id="UP000199041"/>
    </source>
</evidence>
<dbReference type="InterPro" id="IPR025250">
    <property type="entry name" value="DUF4199"/>
</dbReference>
<keyword evidence="1" id="KW-0472">Membrane</keyword>
<dbReference type="OrthoDB" id="678029at2"/>
<keyword evidence="1" id="KW-1133">Transmembrane helix</keyword>
<name>A0A1H4BTV6_9BACT</name>
<dbReference type="EMBL" id="FNQY01000024">
    <property type="protein sequence ID" value="SEA51524.1"/>
    <property type="molecule type" value="Genomic_DNA"/>
</dbReference>
<dbReference type="Pfam" id="PF13858">
    <property type="entry name" value="DUF4199"/>
    <property type="match status" value="1"/>
</dbReference>
<feature type="transmembrane region" description="Helical" evidence="1">
    <location>
        <begin position="131"/>
        <end position="154"/>
    </location>
</feature>
<accession>A0A1H4BTV6</accession>
<dbReference type="RefSeq" id="WP_091400452.1">
    <property type="nucleotide sequence ID" value="NZ_FNQY01000024.1"/>
</dbReference>
<dbReference type="AlphaFoldDB" id="A0A1H4BTV6"/>
<reference evidence="2 3" key="1">
    <citation type="submission" date="2016-10" db="EMBL/GenBank/DDBJ databases">
        <authorList>
            <person name="de Groot N.N."/>
        </authorList>
    </citation>
    <scope>NUCLEOTIDE SEQUENCE [LARGE SCALE GENOMIC DNA]</scope>
    <source>
        <strain evidence="2 3">Vu-144</strain>
    </source>
</reference>
<dbReference type="Proteomes" id="UP000199041">
    <property type="component" value="Unassembled WGS sequence"/>
</dbReference>